<gene>
    <name evidence="1" type="ORF">BDW42DRAFT_189965</name>
</gene>
<dbReference type="AlphaFoldDB" id="A0A2J5I9I0"/>
<protein>
    <recommendedName>
        <fullName evidence="3">F-box domain-containing protein</fullName>
    </recommendedName>
</protein>
<name>A0A2J5I9I0_9EURO</name>
<evidence type="ECO:0000313" key="1">
    <source>
        <dbReference type="EMBL" id="PLN86701.1"/>
    </source>
</evidence>
<dbReference type="Proteomes" id="UP000235023">
    <property type="component" value="Unassembled WGS sequence"/>
</dbReference>
<keyword evidence="2" id="KW-1185">Reference proteome</keyword>
<proteinExistence type="predicted"/>
<dbReference type="EMBL" id="KZ559497">
    <property type="protein sequence ID" value="PLN86701.1"/>
    <property type="molecule type" value="Genomic_DNA"/>
</dbReference>
<evidence type="ECO:0008006" key="3">
    <source>
        <dbReference type="Google" id="ProtNLM"/>
    </source>
</evidence>
<organism evidence="1 2">
    <name type="scientific">Aspergillus taichungensis</name>
    <dbReference type="NCBI Taxonomy" id="482145"/>
    <lineage>
        <taxon>Eukaryota</taxon>
        <taxon>Fungi</taxon>
        <taxon>Dikarya</taxon>
        <taxon>Ascomycota</taxon>
        <taxon>Pezizomycotina</taxon>
        <taxon>Eurotiomycetes</taxon>
        <taxon>Eurotiomycetidae</taxon>
        <taxon>Eurotiales</taxon>
        <taxon>Aspergillaceae</taxon>
        <taxon>Aspergillus</taxon>
        <taxon>Aspergillus subgen. Circumdati</taxon>
    </lineage>
</organism>
<sequence length="155" mass="17670">MANLTTASGESSLQFMSLPPEIHLLVFRYLSFPWSIHLKLTSSYFNSLLPGLSHQDLLQAEKSRYATFRHLYACRCCLRLRSADQFARRMLERRRSRGGRDARKRFCVECGLTPRTESQEARYGRGAIIDIQGVLYVSESADGEGRERDFRGSGG</sequence>
<reference evidence="2" key="1">
    <citation type="submission" date="2017-12" db="EMBL/GenBank/DDBJ databases">
        <authorList>
            <consortium name="DOE Joint Genome Institute"/>
            <person name="Mondo S.J."/>
            <person name="Kjaerbolling I."/>
            <person name="Vesth T.C."/>
            <person name="Frisvad J.C."/>
            <person name="Nybo J.L."/>
            <person name="Theobald S."/>
            <person name="Kuo A."/>
            <person name="Bowyer P."/>
            <person name="Matsuda Y."/>
            <person name="Lyhne E.K."/>
            <person name="Kogle M.E."/>
            <person name="Clum A."/>
            <person name="Lipzen A."/>
            <person name="Salamov A."/>
            <person name="Ngan C.Y."/>
            <person name="Daum C."/>
            <person name="Chiniquy J."/>
            <person name="Barry K."/>
            <person name="LaButti K."/>
            <person name="Haridas S."/>
            <person name="Simmons B.A."/>
            <person name="Magnuson J.K."/>
            <person name="Mortensen U.H."/>
            <person name="Larsen T.O."/>
            <person name="Grigoriev I.V."/>
            <person name="Baker S.E."/>
            <person name="Andersen M.R."/>
            <person name="Nordberg H.P."/>
            <person name="Cantor M.N."/>
            <person name="Hua S.X."/>
        </authorList>
    </citation>
    <scope>NUCLEOTIDE SEQUENCE [LARGE SCALE GENOMIC DNA]</scope>
    <source>
        <strain evidence="2">IBT 19404</strain>
    </source>
</reference>
<evidence type="ECO:0000313" key="2">
    <source>
        <dbReference type="Proteomes" id="UP000235023"/>
    </source>
</evidence>
<accession>A0A2J5I9I0</accession>
<dbReference type="OrthoDB" id="5281164at2759"/>